<dbReference type="RefSeq" id="WP_209970915.1">
    <property type="nucleotide sequence ID" value="NZ_JAGGLB010000004.1"/>
</dbReference>
<dbReference type="Gene3D" id="2.115.10.20">
    <property type="entry name" value="Glycosyl hydrolase domain, family 43"/>
    <property type="match status" value="1"/>
</dbReference>
<sequence length="487" mass="55103">MAIRSNRSMVDKREDELDDELEGELVDKQDKQAVHIGSRIEMFVDEWLIEAKRGVSLVMTPPIKKEIVLVLDQSWEGPESGYYSVLQESGKIRLYYRGYCPADDASELQVNCYGESLDGIHFTRPDLGLYEFEGSWANNITWRGVEAHNFSPFKDFNPCSTDGLYKALGGGTVAGTAENAFQNNGVLYAFSSEDGMNWKRMRQEPIMTKGAFDSQNIAFWDPGIGSYRCYSRYFSDNGVRSIQSSVSKDFIEWTGFQPNVYADHIPVEHLYTNATALCPGAEHMYLSFPNRFFEERKKINAHPYDGISDTVFRTSRDGIHWDCSFQEAWCRPGLDPQNWTQRSNMVATGIVQLNPEEFSLYVSEHYSWNCNRLRRISVRRHGFASVYAGASSGEFTTRPLIFIGSQLVLNYATSAAGSIQVELQDEWGSPLPGYTLADMVILYGDELDGVVQWKDGNDISTLQGKPVKMRFVLRDANLYALRTVAAP</sequence>
<dbReference type="EMBL" id="JAGGLB010000004">
    <property type="protein sequence ID" value="MBP1990115.1"/>
    <property type="molecule type" value="Genomic_DNA"/>
</dbReference>
<evidence type="ECO:0000313" key="1">
    <source>
        <dbReference type="EMBL" id="MBP1990115.1"/>
    </source>
</evidence>
<keyword evidence="2" id="KW-1185">Reference proteome</keyword>
<dbReference type="SUPFAM" id="SSF75005">
    <property type="entry name" value="Arabinanase/levansucrase/invertase"/>
    <property type="match status" value="2"/>
</dbReference>
<protein>
    <submittedName>
        <fullName evidence="1">Uncharacterized protein</fullName>
    </submittedName>
</protein>
<name>A0ABS4ISK8_9BACL</name>
<proteinExistence type="predicted"/>
<evidence type="ECO:0000313" key="2">
    <source>
        <dbReference type="Proteomes" id="UP001519287"/>
    </source>
</evidence>
<dbReference type="Proteomes" id="UP001519287">
    <property type="component" value="Unassembled WGS sequence"/>
</dbReference>
<organism evidence="1 2">
    <name type="scientific">Paenibacillus eucommiae</name>
    <dbReference type="NCBI Taxonomy" id="1355755"/>
    <lineage>
        <taxon>Bacteria</taxon>
        <taxon>Bacillati</taxon>
        <taxon>Bacillota</taxon>
        <taxon>Bacilli</taxon>
        <taxon>Bacillales</taxon>
        <taxon>Paenibacillaceae</taxon>
        <taxon>Paenibacillus</taxon>
    </lineage>
</organism>
<reference evidence="1 2" key="1">
    <citation type="submission" date="2021-03" db="EMBL/GenBank/DDBJ databases">
        <title>Genomic Encyclopedia of Type Strains, Phase IV (KMG-IV): sequencing the most valuable type-strain genomes for metagenomic binning, comparative biology and taxonomic classification.</title>
        <authorList>
            <person name="Goeker M."/>
        </authorList>
    </citation>
    <scope>NUCLEOTIDE SEQUENCE [LARGE SCALE GENOMIC DNA]</scope>
    <source>
        <strain evidence="1 2">DSM 26048</strain>
    </source>
</reference>
<comment type="caution">
    <text evidence="1">The sequence shown here is derived from an EMBL/GenBank/DDBJ whole genome shotgun (WGS) entry which is preliminary data.</text>
</comment>
<dbReference type="InterPro" id="IPR023296">
    <property type="entry name" value="Glyco_hydro_beta-prop_sf"/>
</dbReference>
<accession>A0ABS4ISK8</accession>
<gene>
    <name evidence="1" type="ORF">J2Z66_001713</name>
</gene>